<evidence type="ECO:0000256" key="4">
    <source>
        <dbReference type="RuleBase" id="RU003910"/>
    </source>
</evidence>
<keyword evidence="3 4" id="KW-0687">Ribonucleoprotein</keyword>
<evidence type="ECO:0000313" key="5">
    <source>
        <dbReference type="EMBL" id="OGE17118.1"/>
    </source>
</evidence>
<dbReference type="InterPro" id="IPR001648">
    <property type="entry name" value="Ribosomal_bS18"/>
</dbReference>
<comment type="caution">
    <text evidence="5">The sequence shown here is derived from an EMBL/GenBank/DDBJ whole genome shotgun (WGS) entry which is preliminary data.</text>
</comment>
<protein>
    <submittedName>
        <fullName evidence="5">30S ribosomal protein S18</fullName>
    </submittedName>
</protein>
<dbReference type="PANTHER" id="PTHR13479:SF40">
    <property type="entry name" value="SMALL RIBOSOMAL SUBUNIT PROTEIN BS18M"/>
    <property type="match status" value="1"/>
</dbReference>
<accession>A0A1F5IL98</accession>
<dbReference type="GO" id="GO:0022627">
    <property type="term" value="C:cytosolic small ribosomal subunit"/>
    <property type="evidence" value="ECO:0007669"/>
    <property type="project" value="TreeGrafter"/>
</dbReference>
<dbReference type="AlphaFoldDB" id="A0A1F5IL98"/>
<dbReference type="Proteomes" id="UP000178457">
    <property type="component" value="Unassembled WGS sequence"/>
</dbReference>
<dbReference type="EMBL" id="MFCL01000008">
    <property type="protein sequence ID" value="OGE17118.1"/>
    <property type="molecule type" value="Genomic_DNA"/>
</dbReference>
<keyword evidence="2 4" id="KW-0689">Ribosomal protein</keyword>
<name>A0A1F5IL98_9BACT</name>
<dbReference type="GO" id="GO:0070181">
    <property type="term" value="F:small ribosomal subunit rRNA binding"/>
    <property type="evidence" value="ECO:0007669"/>
    <property type="project" value="TreeGrafter"/>
</dbReference>
<evidence type="ECO:0000313" key="6">
    <source>
        <dbReference type="Proteomes" id="UP000178457"/>
    </source>
</evidence>
<gene>
    <name evidence="5" type="ORF">A2858_00230</name>
</gene>
<dbReference type="Gene3D" id="4.10.640.10">
    <property type="entry name" value="Ribosomal protein S18"/>
    <property type="match status" value="1"/>
</dbReference>
<dbReference type="STRING" id="1797758.A2858_00230"/>
<sequence>MATKKVCHFCENSLEPSYTDSSALRKFMNDRARISSRLRSGVCSKHQRALSREIKHARHLAILPFVPRI</sequence>
<dbReference type="NCBIfam" id="TIGR00165">
    <property type="entry name" value="S18"/>
    <property type="match status" value="1"/>
</dbReference>
<dbReference type="PANTHER" id="PTHR13479">
    <property type="entry name" value="30S RIBOSOMAL PROTEIN S18"/>
    <property type="match status" value="1"/>
</dbReference>
<dbReference type="GO" id="GO:0003735">
    <property type="term" value="F:structural constituent of ribosome"/>
    <property type="evidence" value="ECO:0007669"/>
    <property type="project" value="InterPro"/>
</dbReference>
<evidence type="ECO:0000256" key="1">
    <source>
        <dbReference type="ARBA" id="ARBA00005589"/>
    </source>
</evidence>
<organism evidence="5 6">
    <name type="scientific">Candidatus Daviesbacteria bacterium RIFCSPHIGHO2_01_FULL_36_37</name>
    <dbReference type="NCBI Taxonomy" id="1797758"/>
    <lineage>
        <taxon>Bacteria</taxon>
        <taxon>Candidatus Daviesiibacteriota</taxon>
    </lineage>
</organism>
<dbReference type="Pfam" id="PF01084">
    <property type="entry name" value="Ribosomal_S18"/>
    <property type="match status" value="1"/>
</dbReference>
<dbReference type="InterPro" id="IPR036870">
    <property type="entry name" value="Ribosomal_bS18_sf"/>
</dbReference>
<evidence type="ECO:0000256" key="3">
    <source>
        <dbReference type="ARBA" id="ARBA00023274"/>
    </source>
</evidence>
<dbReference type="PRINTS" id="PR00974">
    <property type="entry name" value="RIBOSOMALS18"/>
</dbReference>
<proteinExistence type="inferred from homology"/>
<comment type="similarity">
    <text evidence="1 4">Belongs to the bacterial ribosomal protein bS18 family.</text>
</comment>
<dbReference type="SUPFAM" id="SSF46911">
    <property type="entry name" value="Ribosomal protein S18"/>
    <property type="match status" value="1"/>
</dbReference>
<evidence type="ECO:0000256" key="2">
    <source>
        <dbReference type="ARBA" id="ARBA00022980"/>
    </source>
</evidence>
<dbReference type="GO" id="GO:0006412">
    <property type="term" value="P:translation"/>
    <property type="evidence" value="ECO:0007669"/>
    <property type="project" value="InterPro"/>
</dbReference>
<reference evidence="5 6" key="1">
    <citation type="journal article" date="2016" name="Nat. Commun.">
        <title>Thousands of microbial genomes shed light on interconnected biogeochemical processes in an aquifer system.</title>
        <authorList>
            <person name="Anantharaman K."/>
            <person name="Brown C.T."/>
            <person name="Hug L.A."/>
            <person name="Sharon I."/>
            <person name="Castelle C.J."/>
            <person name="Probst A.J."/>
            <person name="Thomas B.C."/>
            <person name="Singh A."/>
            <person name="Wilkins M.J."/>
            <person name="Karaoz U."/>
            <person name="Brodie E.L."/>
            <person name="Williams K.H."/>
            <person name="Hubbard S.S."/>
            <person name="Banfield J.F."/>
        </authorList>
    </citation>
    <scope>NUCLEOTIDE SEQUENCE [LARGE SCALE GENOMIC DNA]</scope>
</reference>